<dbReference type="SUPFAM" id="SSF52540">
    <property type="entry name" value="P-loop containing nucleoside triphosphate hydrolases"/>
    <property type="match status" value="1"/>
</dbReference>
<feature type="non-terminal residue" evidence="3">
    <location>
        <position position="271"/>
    </location>
</feature>
<proteinExistence type="predicted"/>
<feature type="domain" description="AAA" evidence="1">
    <location>
        <begin position="20"/>
        <end position="134"/>
    </location>
</feature>
<feature type="domain" description="DUF4143" evidence="2">
    <location>
        <begin position="175"/>
        <end position="270"/>
    </location>
</feature>
<name>A0A940IHR9_9BACT</name>
<dbReference type="AlphaFoldDB" id="A0A940IHR9"/>
<accession>A0A940IHR9</accession>
<gene>
    <name evidence="3" type="ORF">IAB75_02515</name>
</gene>
<dbReference type="Proteomes" id="UP000725002">
    <property type="component" value="Unassembled WGS sequence"/>
</dbReference>
<dbReference type="GO" id="GO:0005524">
    <property type="term" value="F:ATP binding"/>
    <property type="evidence" value="ECO:0007669"/>
    <property type="project" value="UniProtKB-KW"/>
</dbReference>
<keyword evidence="3" id="KW-0067">ATP-binding</keyword>
<keyword evidence="3" id="KW-0547">Nucleotide-binding</keyword>
<dbReference type="InterPro" id="IPR027417">
    <property type="entry name" value="P-loop_NTPase"/>
</dbReference>
<dbReference type="EMBL" id="JADILV010000020">
    <property type="protein sequence ID" value="MBO8482978.1"/>
    <property type="molecule type" value="Genomic_DNA"/>
</dbReference>
<dbReference type="InterPro" id="IPR025420">
    <property type="entry name" value="DUF4143"/>
</dbReference>
<evidence type="ECO:0000313" key="3">
    <source>
        <dbReference type="EMBL" id="MBO8482978.1"/>
    </source>
</evidence>
<evidence type="ECO:0000313" key="4">
    <source>
        <dbReference type="Proteomes" id="UP000725002"/>
    </source>
</evidence>
<sequence length="271" mass="30531">MDYISRNIEQTMSEAARYFPVIAVTGPRQSGKSTLLGHLFPEAIKFSLKDINIRSFAESDPVAFLNQTDKPLFIDEVQKVPMLLEYIQGIVDNHPDRKIFLSGSSNFELMKSVSESLAGRAGVYELLPMSYTEIPAYASGKDMDTFLYDGLFPAICAGKNIAGLFYPSYVRTYIEKDIRDLLNIRDTMQFLRFLKLCAARIGSVFNANELSSEVGVDSKTIGAWLSVLTASYIIYLLPPYYENISKRLVKRPKLYFTDPGLACYMLDIESP</sequence>
<dbReference type="PANTHER" id="PTHR43566:SF2">
    <property type="entry name" value="DUF4143 DOMAIN-CONTAINING PROTEIN"/>
    <property type="match status" value="1"/>
</dbReference>
<reference evidence="3" key="2">
    <citation type="journal article" date="2021" name="PeerJ">
        <title>Extensive microbial diversity within the chicken gut microbiome revealed by metagenomics and culture.</title>
        <authorList>
            <person name="Gilroy R."/>
            <person name="Ravi A."/>
            <person name="Getino M."/>
            <person name="Pursley I."/>
            <person name="Horton D.L."/>
            <person name="Alikhan N.F."/>
            <person name="Baker D."/>
            <person name="Gharbi K."/>
            <person name="Hall N."/>
            <person name="Watson M."/>
            <person name="Adriaenssens E.M."/>
            <person name="Foster-Nyarko E."/>
            <person name="Jarju S."/>
            <person name="Secka A."/>
            <person name="Antonio M."/>
            <person name="Oren A."/>
            <person name="Chaudhuri R.R."/>
            <person name="La Ragione R."/>
            <person name="Hildebrand F."/>
            <person name="Pallen M.J."/>
        </authorList>
    </citation>
    <scope>NUCLEOTIDE SEQUENCE</scope>
    <source>
        <strain evidence="3">G3-8215</strain>
    </source>
</reference>
<dbReference type="Pfam" id="PF13635">
    <property type="entry name" value="DUF4143"/>
    <property type="match status" value="1"/>
</dbReference>
<comment type="caution">
    <text evidence="3">The sequence shown here is derived from an EMBL/GenBank/DDBJ whole genome shotgun (WGS) entry which is preliminary data.</text>
</comment>
<protein>
    <submittedName>
        <fullName evidence="3">ATP-binding protein</fullName>
    </submittedName>
</protein>
<dbReference type="Pfam" id="PF13173">
    <property type="entry name" value="AAA_14"/>
    <property type="match status" value="1"/>
</dbReference>
<evidence type="ECO:0000259" key="2">
    <source>
        <dbReference type="Pfam" id="PF13635"/>
    </source>
</evidence>
<reference evidence="3" key="1">
    <citation type="submission" date="2020-10" db="EMBL/GenBank/DDBJ databases">
        <authorList>
            <person name="Gilroy R."/>
        </authorList>
    </citation>
    <scope>NUCLEOTIDE SEQUENCE</scope>
    <source>
        <strain evidence="3">G3-8215</strain>
    </source>
</reference>
<dbReference type="InterPro" id="IPR041682">
    <property type="entry name" value="AAA_14"/>
</dbReference>
<organism evidence="3 4">
    <name type="scientific">Candidatus Cryptobacteroides avicola</name>
    <dbReference type="NCBI Taxonomy" id="2840757"/>
    <lineage>
        <taxon>Bacteria</taxon>
        <taxon>Pseudomonadati</taxon>
        <taxon>Bacteroidota</taxon>
        <taxon>Bacteroidia</taxon>
        <taxon>Bacteroidales</taxon>
        <taxon>Candidatus Cryptobacteroides</taxon>
    </lineage>
</organism>
<evidence type="ECO:0000259" key="1">
    <source>
        <dbReference type="Pfam" id="PF13173"/>
    </source>
</evidence>
<dbReference type="PANTHER" id="PTHR43566">
    <property type="entry name" value="CONSERVED PROTEIN"/>
    <property type="match status" value="1"/>
</dbReference>